<name>A0A0H3F884_RAHSY</name>
<dbReference type="Proteomes" id="UP000007257">
    <property type="component" value="Chromosome"/>
</dbReference>
<reference evidence="2 3" key="2">
    <citation type="journal article" date="2012" name="J. Bacteriol.">
        <title>Complete Genome Sequence of Rahnella sp. Strain Y9602, a Gammaproteobacterium Isolate from Metal- and Radionuclide-Contaminated Soil.</title>
        <authorList>
            <person name="Martinez R.J."/>
            <person name="Bruce D."/>
            <person name="Detter C."/>
            <person name="Goodwin L.A."/>
            <person name="Han J."/>
            <person name="Han C.S."/>
            <person name="Held B."/>
            <person name="Land M.L."/>
            <person name="Mikhailova N."/>
            <person name="Nolan M."/>
            <person name="Pennacchio L."/>
            <person name="Pitluck S."/>
            <person name="Tapia R."/>
            <person name="Woyke T."/>
            <person name="Sobecky P.A."/>
        </authorList>
    </citation>
    <scope>NUCLEOTIDE SEQUENCE [LARGE SCALE GENOMIC DNA]</scope>
    <source>
        <strain evidence="2 3">Y9602</strain>
    </source>
</reference>
<dbReference type="RefSeq" id="WP_013574796.1">
    <property type="nucleotide sequence ID" value="NC_015061.1"/>
</dbReference>
<dbReference type="KEGG" id="rah:Rahaq_1471"/>
<gene>
    <name evidence="2" type="ordered locus">Rahaq_1471</name>
</gene>
<dbReference type="OrthoDB" id="8438731at2"/>
<dbReference type="HOGENOM" id="CLU_074331_0_0_6"/>
<accession>A0A0H3F884</accession>
<proteinExistence type="predicted"/>
<dbReference type="InterPro" id="IPR058873">
    <property type="entry name" value="PDDEXK_GAPS4"/>
</dbReference>
<dbReference type="eggNOG" id="ENOG502Z9C8">
    <property type="taxonomic scope" value="Bacteria"/>
</dbReference>
<dbReference type="EMBL" id="CP002505">
    <property type="protein sequence ID" value="ADW73093.1"/>
    <property type="molecule type" value="Genomic_DNA"/>
</dbReference>
<evidence type="ECO:0000313" key="3">
    <source>
        <dbReference type="Proteomes" id="UP000007257"/>
    </source>
</evidence>
<dbReference type="AlphaFoldDB" id="A0A0H3F884"/>
<feature type="domain" description="GAPS4 PD-(D/E)XK nuclease" evidence="1">
    <location>
        <begin position="4"/>
        <end position="155"/>
    </location>
</feature>
<protein>
    <recommendedName>
        <fullName evidence="1">GAPS4 PD-(D/E)XK nuclease domain-containing protein</fullName>
    </recommendedName>
</protein>
<evidence type="ECO:0000259" key="1">
    <source>
        <dbReference type="Pfam" id="PF26115"/>
    </source>
</evidence>
<sequence>MAETKNIDAVAGIISNKIFRELKWEASKHTDLNWPCCLDSHLKHNQTDKTHPTDVVFFYKDPYSDIYQYIQTDLKSYSNKTITDSQYGKLQSTIKSLAQQVDCSVRNSEWKKLFLNEITEKFQVHGMLFIYNHDNEYDKGLLNKLSSVLNSELKFPTNSCLFILDPITIRFLLSVTEDISKRRNYEDYNGQLTEILWEKIPSWESCSFFYPDKHNKFASKDRLLPATLEMITSGMIFFHYNHDFIRDQNGIKITKKILNIYWKEDITKEEQFVFLIEYIFNYQLLNQFDKIFIVTPFSSSSSIFLSDAITTYSNLYSFTLDKLKRLREQLHNISIDTTTSSIFPFRVISKDVKKICDFSGDLK</sequence>
<reference evidence="3" key="1">
    <citation type="submission" date="2011-01" db="EMBL/GenBank/DDBJ databases">
        <title>Complete sequence of chromosome of Rahnella sp. Y9602.</title>
        <authorList>
            <consortium name="US DOE Joint Genome Institute"/>
            <person name="Lucas S."/>
            <person name="Copeland A."/>
            <person name="Lapidus A."/>
            <person name="Cheng J.-F."/>
            <person name="Goodwin L."/>
            <person name="Pitluck S."/>
            <person name="Lu M."/>
            <person name="Detter J.C."/>
            <person name="Han C."/>
            <person name="Tapia R."/>
            <person name="Land M."/>
            <person name="Hauser L."/>
            <person name="Kyrpides N."/>
            <person name="Ivanova N."/>
            <person name="Ovchinnikova G."/>
            <person name="Pagani I."/>
            <person name="Sobecky P.A."/>
            <person name="Martinez R.J."/>
            <person name="Woyke T."/>
        </authorList>
    </citation>
    <scope>NUCLEOTIDE SEQUENCE [LARGE SCALE GENOMIC DNA]</scope>
    <source>
        <strain evidence="3">Y9602</strain>
    </source>
</reference>
<evidence type="ECO:0000313" key="2">
    <source>
        <dbReference type="EMBL" id="ADW73093.1"/>
    </source>
</evidence>
<organism evidence="2 3">
    <name type="scientific">Rahnella sp. (strain Y9602)</name>
    <dbReference type="NCBI Taxonomy" id="2703885"/>
    <lineage>
        <taxon>Bacteria</taxon>
        <taxon>Pseudomonadati</taxon>
        <taxon>Pseudomonadota</taxon>
        <taxon>Gammaproteobacteria</taxon>
        <taxon>Enterobacterales</taxon>
        <taxon>Yersiniaceae</taxon>
        <taxon>Rahnella</taxon>
    </lineage>
</organism>
<dbReference type="Pfam" id="PF26115">
    <property type="entry name" value="PDDEXK_GAPS4"/>
    <property type="match status" value="1"/>
</dbReference>